<name>A0A087V0U4_STEMI</name>
<dbReference type="AlphaFoldDB" id="A0A087V0U4"/>
<evidence type="ECO:0000313" key="2">
    <source>
        <dbReference type="Proteomes" id="UP000054359"/>
    </source>
</evidence>
<protein>
    <submittedName>
        <fullName evidence="1">Mediator of RNA polymerase II transcription subunit 4</fullName>
    </submittedName>
</protein>
<keyword evidence="2" id="KW-1185">Reference proteome</keyword>
<gene>
    <name evidence="1" type="ORF">X975_15799</name>
</gene>
<sequence length="39" mass="4259">MSNVGTRDTLLSIIDDIELIAKELFENLIAPKGQKLTSA</sequence>
<proteinExistence type="predicted"/>
<accession>A0A087V0U4</accession>
<dbReference type="EMBL" id="KL815114">
    <property type="protein sequence ID" value="KFM83233.1"/>
    <property type="molecule type" value="Genomic_DNA"/>
</dbReference>
<organism evidence="1 2">
    <name type="scientific">Stegodyphus mimosarum</name>
    <name type="common">African social velvet spider</name>
    <dbReference type="NCBI Taxonomy" id="407821"/>
    <lineage>
        <taxon>Eukaryota</taxon>
        <taxon>Metazoa</taxon>
        <taxon>Ecdysozoa</taxon>
        <taxon>Arthropoda</taxon>
        <taxon>Chelicerata</taxon>
        <taxon>Arachnida</taxon>
        <taxon>Araneae</taxon>
        <taxon>Araneomorphae</taxon>
        <taxon>Entelegynae</taxon>
        <taxon>Eresoidea</taxon>
        <taxon>Eresidae</taxon>
        <taxon>Stegodyphus</taxon>
    </lineage>
</organism>
<feature type="non-terminal residue" evidence="1">
    <location>
        <position position="39"/>
    </location>
</feature>
<reference evidence="1 2" key="1">
    <citation type="submission" date="2013-11" db="EMBL/GenBank/DDBJ databases">
        <title>Genome sequencing of Stegodyphus mimosarum.</title>
        <authorList>
            <person name="Bechsgaard J."/>
        </authorList>
    </citation>
    <scope>NUCLEOTIDE SEQUENCE [LARGE SCALE GENOMIC DNA]</scope>
</reference>
<dbReference type="Proteomes" id="UP000054359">
    <property type="component" value="Unassembled WGS sequence"/>
</dbReference>
<dbReference type="OrthoDB" id="1929813at2759"/>
<evidence type="ECO:0000313" key="1">
    <source>
        <dbReference type="EMBL" id="KFM83233.1"/>
    </source>
</evidence>